<proteinExistence type="predicted"/>
<accession>D7FRE7</accession>
<reference evidence="1 2" key="1">
    <citation type="journal article" date="2010" name="Nature">
        <title>The Ectocarpus genome and the independent evolution of multicellularity in brown algae.</title>
        <authorList>
            <person name="Cock J.M."/>
            <person name="Sterck L."/>
            <person name="Rouze P."/>
            <person name="Scornet D."/>
            <person name="Allen A.E."/>
            <person name="Amoutzias G."/>
            <person name="Anthouard V."/>
            <person name="Artiguenave F."/>
            <person name="Aury J.M."/>
            <person name="Badger J.H."/>
            <person name="Beszteri B."/>
            <person name="Billiau K."/>
            <person name="Bonnet E."/>
            <person name="Bothwell J.H."/>
            <person name="Bowler C."/>
            <person name="Boyen C."/>
            <person name="Brownlee C."/>
            <person name="Carrano C.J."/>
            <person name="Charrier B."/>
            <person name="Cho G.Y."/>
            <person name="Coelho S.M."/>
            <person name="Collen J."/>
            <person name="Corre E."/>
            <person name="Da Silva C."/>
            <person name="Delage L."/>
            <person name="Delaroque N."/>
            <person name="Dittami S.M."/>
            <person name="Doulbeau S."/>
            <person name="Elias M."/>
            <person name="Farnham G."/>
            <person name="Gachon C.M."/>
            <person name="Gschloessl B."/>
            <person name="Heesch S."/>
            <person name="Jabbari K."/>
            <person name="Jubin C."/>
            <person name="Kawai H."/>
            <person name="Kimura K."/>
            <person name="Kloareg B."/>
            <person name="Kupper F.C."/>
            <person name="Lang D."/>
            <person name="Le Bail A."/>
            <person name="Leblanc C."/>
            <person name="Lerouge P."/>
            <person name="Lohr M."/>
            <person name="Lopez P.J."/>
            <person name="Martens C."/>
            <person name="Maumus F."/>
            <person name="Michel G."/>
            <person name="Miranda-Saavedra D."/>
            <person name="Morales J."/>
            <person name="Moreau H."/>
            <person name="Motomura T."/>
            <person name="Nagasato C."/>
            <person name="Napoli C.A."/>
            <person name="Nelson D.R."/>
            <person name="Nyvall-Collen P."/>
            <person name="Peters A.F."/>
            <person name="Pommier C."/>
            <person name="Potin P."/>
            <person name="Poulain J."/>
            <person name="Quesneville H."/>
            <person name="Read B."/>
            <person name="Rensing S.A."/>
            <person name="Ritter A."/>
            <person name="Rousvoal S."/>
            <person name="Samanta M."/>
            <person name="Samson G."/>
            <person name="Schroeder D.C."/>
            <person name="Segurens B."/>
            <person name="Strittmatter M."/>
            <person name="Tonon T."/>
            <person name="Tregear J.W."/>
            <person name="Valentin K."/>
            <person name="von Dassow P."/>
            <person name="Yamagishi T."/>
            <person name="Van de Peer Y."/>
            <person name="Wincker P."/>
        </authorList>
    </citation>
    <scope>NUCLEOTIDE SEQUENCE [LARGE SCALE GENOMIC DNA]</scope>
    <source>
        <strain evidence="2">Ec32 / CCAP1310/4</strain>
    </source>
</reference>
<dbReference type="AlphaFoldDB" id="D7FRE7"/>
<protein>
    <submittedName>
        <fullName evidence="1">Uncharacterized protein</fullName>
    </submittedName>
</protein>
<dbReference type="EMBL" id="FN649736">
    <property type="protein sequence ID" value="CBJ30738.1"/>
    <property type="molecule type" value="Genomic_DNA"/>
</dbReference>
<organism evidence="1 2">
    <name type="scientific">Ectocarpus siliculosus</name>
    <name type="common">Brown alga</name>
    <name type="synonym">Conferva siliculosa</name>
    <dbReference type="NCBI Taxonomy" id="2880"/>
    <lineage>
        <taxon>Eukaryota</taxon>
        <taxon>Sar</taxon>
        <taxon>Stramenopiles</taxon>
        <taxon>Ochrophyta</taxon>
        <taxon>PX clade</taxon>
        <taxon>Phaeophyceae</taxon>
        <taxon>Ectocarpales</taxon>
        <taxon>Ectocarpaceae</taxon>
        <taxon>Ectocarpus</taxon>
    </lineage>
</organism>
<evidence type="ECO:0000313" key="2">
    <source>
        <dbReference type="Proteomes" id="UP000002630"/>
    </source>
</evidence>
<name>D7FRE7_ECTSI</name>
<gene>
    <name evidence="1" type="ORF">Esi_0213_0048</name>
</gene>
<dbReference type="EMBL" id="FN648391">
    <property type="protein sequence ID" value="CBJ30738.1"/>
    <property type="molecule type" value="Genomic_DNA"/>
</dbReference>
<keyword evidence="2" id="KW-1185">Reference proteome</keyword>
<sequence>MGGEADKDVVPLMEDGFVTDWDLMKKV</sequence>
<evidence type="ECO:0000313" key="1">
    <source>
        <dbReference type="EMBL" id="CBJ30738.1"/>
    </source>
</evidence>
<dbReference type="InParanoid" id="D7FRE7"/>
<dbReference type="Proteomes" id="UP000002630">
    <property type="component" value="Linkage Group LG11"/>
</dbReference>